<sequence length="46" mass="5239">MSNYKHRGIFGNLLVGGLSYFRAGWGYIAKRLIDLQVGFRSDTFRG</sequence>
<evidence type="ECO:0000313" key="2">
    <source>
        <dbReference type="Proteomes" id="UP000050421"/>
    </source>
</evidence>
<proteinExistence type="predicted"/>
<organism evidence="1 2">
    <name type="scientific">Algoriphagus marincola HL-49</name>
    <dbReference type="NCBI Taxonomy" id="1305737"/>
    <lineage>
        <taxon>Bacteria</taxon>
        <taxon>Pseudomonadati</taxon>
        <taxon>Bacteroidota</taxon>
        <taxon>Cytophagia</taxon>
        <taxon>Cytophagales</taxon>
        <taxon>Cyclobacteriaceae</taxon>
        <taxon>Algoriphagus</taxon>
    </lineage>
</organism>
<protein>
    <submittedName>
        <fullName evidence="1">Uncharacterized protein</fullName>
    </submittedName>
</protein>
<dbReference type="STRING" id="1305737.GCA_000526355_03383"/>
<dbReference type="PATRIC" id="fig|1305737.6.peg.487"/>
<dbReference type="AlphaFoldDB" id="A0A0P7YW13"/>
<dbReference type="EMBL" id="LJXT01000001">
    <property type="protein sequence ID" value="KPQ20176.1"/>
    <property type="molecule type" value="Genomic_DNA"/>
</dbReference>
<evidence type="ECO:0000313" key="1">
    <source>
        <dbReference type="EMBL" id="KPQ20176.1"/>
    </source>
</evidence>
<reference evidence="1 2" key="1">
    <citation type="submission" date="2015-09" db="EMBL/GenBank/DDBJ databases">
        <title>Identification and resolution of microdiversity through metagenomic sequencing of parallel consortia.</title>
        <authorList>
            <person name="Nelson W.C."/>
            <person name="Romine M.F."/>
            <person name="Lindemann S.R."/>
        </authorList>
    </citation>
    <scope>NUCLEOTIDE SEQUENCE [LARGE SCALE GENOMIC DNA]</scope>
    <source>
        <strain evidence="1">HL-49</strain>
    </source>
</reference>
<accession>A0A0P7YW13</accession>
<dbReference type="Proteomes" id="UP000050421">
    <property type="component" value="Unassembled WGS sequence"/>
</dbReference>
<name>A0A0P7YW13_9BACT</name>
<comment type="caution">
    <text evidence="1">The sequence shown here is derived from an EMBL/GenBank/DDBJ whole genome shotgun (WGS) entry which is preliminary data.</text>
</comment>
<gene>
    <name evidence="1" type="ORF">HLUCCX10_00230</name>
</gene>